<keyword evidence="2" id="KW-0798">TonB box</keyword>
<evidence type="ECO:0000259" key="4">
    <source>
        <dbReference type="Pfam" id="PF07715"/>
    </source>
</evidence>
<dbReference type="NCBIfam" id="TIGR04057">
    <property type="entry name" value="SusC_RagA_signa"/>
    <property type="match status" value="1"/>
</dbReference>
<dbReference type="Pfam" id="PF07715">
    <property type="entry name" value="Plug"/>
    <property type="match status" value="1"/>
</dbReference>
<keyword evidence="1" id="KW-1134">Transmembrane beta strand</keyword>
<dbReference type="Pfam" id="PF13715">
    <property type="entry name" value="CarbopepD_reg_2"/>
    <property type="match status" value="1"/>
</dbReference>
<dbReference type="Gene3D" id="2.170.130.10">
    <property type="entry name" value="TonB-dependent receptor, plug domain"/>
    <property type="match status" value="1"/>
</dbReference>
<dbReference type="PROSITE" id="PS52016">
    <property type="entry name" value="TONB_DEPENDENT_REC_3"/>
    <property type="match status" value="1"/>
</dbReference>
<comment type="similarity">
    <text evidence="1 2">Belongs to the TonB-dependent receptor family.</text>
</comment>
<evidence type="ECO:0000259" key="3">
    <source>
        <dbReference type="Pfam" id="PF00593"/>
    </source>
</evidence>
<keyword evidence="5" id="KW-0675">Receptor</keyword>
<name>A0ABN7R283_9BACT</name>
<keyword evidence="1" id="KW-0998">Cell outer membrane</keyword>
<protein>
    <submittedName>
        <fullName evidence="5">TonB-dependent receptor P26</fullName>
    </submittedName>
</protein>
<dbReference type="Gene3D" id="2.60.40.1120">
    <property type="entry name" value="Carboxypeptidase-like, regulatory domain"/>
    <property type="match status" value="1"/>
</dbReference>
<dbReference type="InterPro" id="IPR023997">
    <property type="entry name" value="TonB-dep_OMP_SusC/RagA_CS"/>
</dbReference>
<dbReference type="SUPFAM" id="SSF56935">
    <property type="entry name" value="Porins"/>
    <property type="match status" value="1"/>
</dbReference>
<dbReference type="NCBIfam" id="TIGR04056">
    <property type="entry name" value="OMP_RagA_SusC"/>
    <property type="match status" value="1"/>
</dbReference>
<keyword evidence="1" id="KW-0812">Transmembrane</keyword>
<sequence>MKKSVLSYYYFVWLMKISALPFLMMLSCTVSAIALDVDAQDLLRRKVSIDVKSRSIQAVLDEIESGSNIRFVFSPALIESQRLISVTAKNQPILEVLDKYFKPLGITYNATEKVIVLSLDKSLIKPENELQKVKIQPEQKKVSGTVIDEKGAGLPGVSILVKGTSSGTTTNVDGSFALDNVEDDAVLIFSFVGYIAQEVPVGAQTTLNISLKPDQRDLDELVVVGYGTQKKVNLTGAIATIDSKAIENRPITNSSQALQGLPGVYVNMNQGRPGADGANITIRGASSYNLETGNGPLVLVDGVEFSLRDVNPNDIEKVTVLKDAASAAIYGSRAQNGVVLITTKTGVKNTKVRVDYSGYLGVQTATRLPNNVVTNTLEYMEGKNRALANEGRAAEYSPELMQEYRAGTDPYIYPNTDWFKLMFRNAAIQEHNVRLSGGSEKSTYSVSLGYLNQKGILPGSGAQKYSFSTNINSDVTPWLTIGSNVIATWWDNNEGAYTANDANGEGGIMGLIYRGLPMQTNLTQTGAYADQWIRVPGHNFFRNPYALSLEGKHINKSLRGIANLYAQINLPFDIKYKITVAPNLYFENEKFNYPVIPVTNTKTGEIANMGNIPPRGVTQGSGLNFAFTNFHTLNWEKTFKEKHYLNVLGGFSLESFSLSRFTAQNQGYLGNEITELNGGSLNPLVSGTSTKSRIMSTFGRINYVFNDKYLFETNFRLDGSSRFEQSRRWGFFPSFSAGWRINEENFLKDVRAISNLKLRASWGQLGNQNIPLFSYINAVELNSAGYTTNYSFNNVVSSGAAVRTLADPTVGWESTTASNIGIDGGLFNNKLTFEFDLFRKYTDGILARVNLPAQVGNLQGPLSNIGSVSNKGYELTLGYRDRIGGVNYNLAGNITHLINKVENTNGAILYNTNRIIQEGAPINSFFGLESAGLFQSKAEIDAAPFQNNVTNPGDIRYKDQNGDGKIDSGDRVVIGQSNPGYTYTFTGGADYKGFDFAMFWQGTFDLDTYVTANLAQPYKNGAGVTREWLTDSWTPENPNASLPRLTTSNGYPQNFQVSDFWLQSIAYLRLKNIQFGYTVPLNMVKKLGLGKVRLYVNGQNMITVSKFRLGDPERDPAAAGVVAYPIAKVVSFGLNVSF</sequence>
<accession>A0ABN7R283</accession>
<evidence type="ECO:0000313" key="5">
    <source>
        <dbReference type="EMBL" id="CAG5067582.1"/>
    </source>
</evidence>
<dbReference type="Proteomes" id="UP000679725">
    <property type="component" value="Unassembled WGS sequence"/>
</dbReference>
<feature type="domain" description="TonB-dependent receptor-like beta-barrel" evidence="3">
    <location>
        <begin position="513"/>
        <end position="902"/>
    </location>
</feature>
<dbReference type="PROSITE" id="PS51257">
    <property type="entry name" value="PROKAR_LIPOPROTEIN"/>
    <property type="match status" value="1"/>
</dbReference>
<dbReference type="InterPro" id="IPR023996">
    <property type="entry name" value="TonB-dep_OMP_SusC/RagA"/>
</dbReference>
<gene>
    <name evidence="5" type="ORF">DYBT9623_00303</name>
</gene>
<keyword evidence="1" id="KW-0813">Transport</keyword>
<dbReference type="SUPFAM" id="SSF49464">
    <property type="entry name" value="Carboxypeptidase regulatory domain-like"/>
    <property type="match status" value="1"/>
</dbReference>
<feature type="domain" description="TonB-dependent receptor plug" evidence="4">
    <location>
        <begin position="231"/>
        <end position="338"/>
    </location>
</feature>
<comment type="subcellular location">
    <subcellularLocation>
        <location evidence="1">Cell outer membrane</location>
        <topology evidence="1">Multi-pass membrane protein</topology>
    </subcellularLocation>
</comment>
<reference evidence="5 6" key="1">
    <citation type="submission" date="2021-04" db="EMBL/GenBank/DDBJ databases">
        <authorList>
            <person name="Rodrigo-Torres L."/>
            <person name="Arahal R. D."/>
            <person name="Lucena T."/>
        </authorList>
    </citation>
    <scope>NUCLEOTIDE SEQUENCE [LARGE SCALE GENOMIC DNA]</scope>
    <source>
        <strain evidence="5 6">CECT 9623</strain>
    </source>
</reference>
<dbReference type="Pfam" id="PF00593">
    <property type="entry name" value="TonB_dep_Rec_b-barrel"/>
    <property type="match status" value="1"/>
</dbReference>
<organism evidence="5 6">
    <name type="scientific">Dyadobacter linearis</name>
    <dbReference type="NCBI Taxonomy" id="2823330"/>
    <lineage>
        <taxon>Bacteria</taxon>
        <taxon>Pseudomonadati</taxon>
        <taxon>Bacteroidota</taxon>
        <taxon>Cytophagia</taxon>
        <taxon>Cytophagales</taxon>
        <taxon>Spirosomataceae</taxon>
        <taxon>Dyadobacter</taxon>
    </lineage>
</organism>
<evidence type="ECO:0000256" key="1">
    <source>
        <dbReference type="PROSITE-ProRule" id="PRU01360"/>
    </source>
</evidence>
<dbReference type="InterPro" id="IPR012910">
    <property type="entry name" value="Plug_dom"/>
</dbReference>
<evidence type="ECO:0000313" key="6">
    <source>
        <dbReference type="Proteomes" id="UP000679725"/>
    </source>
</evidence>
<keyword evidence="1 2" id="KW-0472">Membrane</keyword>
<proteinExistence type="inferred from homology"/>
<keyword evidence="6" id="KW-1185">Reference proteome</keyword>
<dbReference type="RefSeq" id="WP_215231746.1">
    <property type="nucleotide sequence ID" value="NZ_CAJRAU010000001.1"/>
</dbReference>
<dbReference type="InterPro" id="IPR000531">
    <property type="entry name" value="Beta-barrel_TonB"/>
</dbReference>
<dbReference type="InterPro" id="IPR037066">
    <property type="entry name" value="Plug_dom_sf"/>
</dbReference>
<comment type="caution">
    <text evidence="5">The sequence shown here is derived from an EMBL/GenBank/DDBJ whole genome shotgun (WGS) entry which is preliminary data.</text>
</comment>
<dbReference type="InterPro" id="IPR008969">
    <property type="entry name" value="CarboxyPept-like_regulatory"/>
</dbReference>
<evidence type="ECO:0000256" key="2">
    <source>
        <dbReference type="RuleBase" id="RU003357"/>
    </source>
</evidence>
<dbReference type="InterPro" id="IPR039426">
    <property type="entry name" value="TonB-dep_rcpt-like"/>
</dbReference>
<dbReference type="EMBL" id="CAJRAU010000001">
    <property type="protein sequence ID" value="CAG5067582.1"/>
    <property type="molecule type" value="Genomic_DNA"/>
</dbReference>